<dbReference type="GeneID" id="24922256"/>
<gene>
    <name evidence="13" type="ORF">GSBLH_T00006131001</name>
</gene>
<dbReference type="RefSeq" id="XP_012894539.1">
    <property type="nucleotide sequence ID" value="XM_013039085.1"/>
</dbReference>
<organism evidence="13">
    <name type="scientific">Blastocystis hominis</name>
    <dbReference type="NCBI Taxonomy" id="12968"/>
    <lineage>
        <taxon>Eukaryota</taxon>
        <taxon>Sar</taxon>
        <taxon>Stramenopiles</taxon>
        <taxon>Bigyra</taxon>
        <taxon>Opalozoa</taxon>
        <taxon>Opalinata</taxon>
        <taxon>Blastocystidae</taxon>
        <taxon>Blastocystis</taxon>
    </lineage>
</organism>
<dbReference type="Gene3D" id="3.30.40.10">
    <property type="entry name" value="Zinc/RING finger domain, C3HC4 (zinc finger)"/>
    <property type="match status" value="1"/>
</dbReference>
<dbReference type="SUPFAM" id="SSF52113">
    <property type="entry name" value="BRCT domain"/>
    <property type="match status" value="2"/>
</dbReference>
<dbReference type="GO" id="GO:0004842">
    <property type="term" value="F:ubiquitin-protein transferase activity"/>
    <property type="evidence" value="ECO:0007669"/>
    <property type="project" value="TreeGrafter"/>
</dbReference>
<name>D8LY36_BLAHO</name>
<evidence type="ECO:0000259" key="12">
    <source>
        <dbReference type="PROSITE" id="PS50172"/>
    </source>
</evidence>
<evidence type="ECO:0000256" key="7">
    <source>
        <dbReference type="ARBA" id="ARBA00023204"/>
    </source>
</evidence>
<evidence type="ECO:0000256" key="2">
    <source>
        <dbReference type="ARBA" id="ARBA00022723"/>
    </source>
</evidence>
<feature type="region of interest" description="Disordered" evidence="10">
    <location>
        <begin position="210"/>
        <end position="232"/>
    </location>
</feature>
<dbReference type="Proteomes" id="UP000008312">
    <property type="component" value="Unassembled WGS sequence"/>
</dbReference>
<dbReference type="InterPro" id="IPR001841">
    <property type="entry name" value="Znf_RING"/>
</dbReference>
<dbReference type="OrthoDB" id="2384350at2759"/>
<keyword evidence="7" id="KW-0234">DNA repair</keyword>
<evidence type="ECO:0000256" key="8">
    <source>
        <dbReference type="ARBA" id="ARBA00023242"/>
    </source>
</evidence>
<keyword evidence="6" id="KW-0862">Zinc</keyword>
<evidence type="ECO:0000256" key="4">
    <source>
        <dbReference type="ARBA" id="ARBA00022763"/>
    </source>
</evidence>
<comment type="subcellular location">
    <subcellularLocation>
        <location evidence="1">Nucleus</location>
    </subcellularLocation>
</comment>
<dbReference type="InterPro" id="IPR017907">
    <property type="entry name" value="Znf_RING_CS"/>
</dbReference>
<keyword evidence="14" id="KW-1185">Reference proteome</keyword>
<keyword evidence="8" id="KW-0539">Nucleus</keyword>
<dbReference type="EMBL" id="FN668639">
    <property type="protein sequence ID" value="CBK20491.2"/>
    <property type="molecule type" value="Genomic_DNA"/>
</dbReference>
<dbReference type="InterPro" id="IPR036420">
    <property type="entry name" value="BRCT_dom_sf"/>
</dbReference>
<evidence type="ECO:0000313" key="13">
    <source>
        <dbReference type="EMBL" id="CBK20491.2"/>
    </source>
</evidence>
<evidence type="ECO:0000256" key="9">
    <source>
        <dbReference type="PROSITE-ProRule" id="PRU00175"/>
    </source>
</evidence>
<evidence type="ECO:0000256" key="5">
    <source>
        <dbReference type="ARBA" id="ARBA00022771"/>
    </source>
</evidence>
<evidence type="ECO:0000256" key="10">
    <source>
        <dbReference type="SAM" id="MobiDB-lite"/>
    </source>
</evidence>
<sequence length="468" mass="52745">MSLPLKCHFFLPSGFTDWAGARQSVEAMVRKIKKKTMDSKLISSEKEQPVECIEKNLLCCYCNKLLTKPNRLNCGHLICQRCISSLLKRADSCPQCHAPILRENITPDPLIVSSLATQLKEIKESHTENELIVTDSVDALSGRSVYDIKQELKSLSPMNSPHKAQANDTASRFQSKEEPKKKLEIVDDSSNDAFTFLCSHPEVRSAPLRTSFTDAPKPVSRKRSRPSIMKSSEEKAAAGDDFVISDYMIIVSSLSTSAVDKIRQFASQHSVLWNREFPYQVNLVDAACPQVLNKPALEVVEQNRGRRKQQVQKYILVIRTENGWCKRTVKYLYGLACGAWIVTLDWIEANLTSDHLIPPHAFEVLGDTKTKVLNVPRTSRLAHEKGSPGIFYGIFFFVRVRDTGDGIPLNILLDLMQRCGCIRSLEDVNFRGKSMRVIEVVEKLTSRSSLDEVTVDWVLNCIGSWKVL</sequence>
<feature type="domain" description="BRCT" evidence="12">
    <location>
        <begin position="316"/>
        <end position="364"/>
    </location>
</feature>
<accession>D8LY36</accession>
<dbReference type="GO" id="GO:0008270">
    <property type="term" value="F:zinc ion binding"/>
    <property type="evidence" value="ECO:0007669"/>
    <property type="project" value="UniProtKB-KW"/>
</dbReference>
<feature type="domain" description="RING-type" evidence="11">
    <location>
        <begin position="59"/>
        <end position="97"/>
    </location>
</feature>
<dbReference type="InParanoid" id="D8LY36"/>
<proteinExistence type="predicted"/>
<evidence type="ECO:0000256" key="6">
    <source>
        <dbReference type="ARBA" id="ARBA00022833"/>
    </source>
</evidence>
<keyword evidence="5 9" id="KW-0863">Zinc-finger</keyword>
<dbReference type="InterPro" id="IPR013083">
    <property type="entry name" value="Znf_RING/FYVE/PHD"/>
</dbReference>
<dbReference type="PROSITE" id="PS50089">
    <property type="entry name" value="ZF_RING_2"/>
    <property type="match status" value="1"/>
</dbReference>
<evidence type="ECO:0008006" key="15">
    <source>
        <dbReference type="Google" id="ProtNLM"/>
    </source>
</evidence>
<keyword evidence="2" id="KW-0479">Metal-binding</keyword>
<dbReference type="GO" id="GO:0000724">
    <property type="term" value="P:double-strand break repair via homologous recombination"/>
    <property type="evidence" value="ECO:0007669"/>
    <property type="project" value="TreeGrafter"/>
</dbReference>
<reference evidence="13" key="1">
    <citation type="submission" date="2010-02" db="EMBL/GenBank/DDBJ databases">
        <title>Sequencing and annotation of the Blastocystis hominis genome.</title>
        <authorList>
            <person name="Wincker P."/>
        </authorList>
    </citation>
    <scope>NUCLEOTIDE SEQUENCE</scope>
    <source>
        <strain evidence="13">Singapore isolate B</strain>
    </source>
</reference>
<dbReference type="SMART" id="SM00184">
    <property type="entry name" value="RING"/>
    <property type="match status" value="1"/>
</dbReference>
<feature type="domain" description="BRCT" evidence="12">
    <location>
        <begin position="436"/>
        <end position="468"/>
    </location>
</feature>
<dbReference type="Gene3D" id="3.40.50.10190">
    <property type="entry name" value="BRCT domain"/>
    <property type="match status" value="1"/>
</dbReference>
<dbReference type="SUPFAM" id="SSF57850">
    <property type="entry name" value="RING/U-box"/>
    <property type="match status" value="1"/>
</dbReference>
<feature type="region of interest" description="Disordered" evidence="10">
    <location>
        <begin position="156"/>
        <end position="180"/>
    </location>
</feature>
<evidence type="ECO:0000313" key="14">
    <source>
        <dbReference type="Proteomes" id="UP000008312"/>
    </source>
</evidence>
<dbReference type="PANTHER" id="PTHR13763">
    <property type="entry name" value="BREAST CANCER TYPE 1 SUSCEPTIBILITY PROTEIN BRCA1"/>
    <property type="match status" value="1"/>
</dbReference>
<evidence type="ECO:0000256" key="3">
    <source>
        <dbReference type="ARBA" id="ARBA00022737"/>
    </source>
</evidence>
<keyword evidence="3" id="KW-0677">Repeat</keyword>
<dbReference type="AlphaFoldDB" id="D8LY36"/>
<dbReference type="InterPro" id="IPR001357">
    <property type="entry name" value="BRCT_dom"/>
</dbReference>
<dbReference type="PROSITE" id="PS50172">
    <property type="entry name" value="BRCT"/>
    <property type="match status" value="2"/>
</dbReference>
<protein>
    <recommendedName>
        <fullName evidence="15">RING-type E3 ubiquitin transferase BRCA1</fullName>
    </recommendedName>
</protein>
<dbReference type="InterPro" id="IPR031099">
    <property type="entry name" value="BRCA1-associated"/>
</dbReference>
<evidence type="ECO:0000256" key="1">
    <source>
        <dbReference type="ARBA" id="ARBA00004123"/>
    </source>
</evidence>
<dbReference type="PANTHER" id="PTHR13763:SF0">
    <property type="entry name" value="BREAST CANCER TYPE 1 SUSCEPTIBILITY PROTEIN"/>
    <property type="match status" value="1"/>
</dbReference>
<dbReference type="GO" id="GO:0005634">
    <property type="term" value="C:nucleus"/>
    <property type="evidence" value="ECO:0007669"/>
    <property type="project" value="UniProtKB-SubCell"/>
</dbReference>
<keyword evidence="4" id="KW-0227">DNA damage</keyword>
<evidence type="ECO:0000259" key="11">
    <source>
        <dbReference type="PROSITE" id="PS50089"/>
    </source>
</evidence>
<dbReference type="PROSITE" id="PS00518">
    <property type="entry name" value="ZF_RING_1"/>
    <property type="match status" value="1"/>
</dbReference>
<dbReference type="GO" id="GO:0045944">
    <property type="term" value="P:positive regulation of transcription by RNA polymerase II"/>
    <property type="evidence" value="ECO:0007669"/>
    <property type="project" value="TreeGrafter"/>
</dbReference>